<feature type="non-terminal residue" evidence="1">
    <location>
        <position position="89"/>
    </location>
</feature>
<sequence>ALIDAVERATAELVGADGEVAVFELGRAEAERRYGAGVCDAVGAAPDGDDTLRLAWLPGAALVALPPNWRLCARTGSCGRVQFHRGAEE</sequence>
<name>A0ABN9R658_9DINO</name>
<evidence type="ECO:0000313" key="2">
    <source>
        <dbReference type="Proteomes" id="UP001189429"/>
    </source>
</evidence>
<gene>
    <name evidence="1" type="ORF">PCOR1329_LOCUS17939</name>
</gene>
<feature type="non-terminal residue" evidence="1">
    <location>
        <position position="1"/>
    </location>
</feature>
<evidence type="ECO:0000313" key="1">
    <source>
        <dbReference type="EMBL" id="CAK0814292.1"/>
    </source>
</evidence>
<dbReference type="EMBL" id="CAUYUJ010005595">
    <property type="protein sequence ID" value="CAK0814292.1"/>
    <property type="molecule type" value="Genomic_DNA"/>
</dbReference>
<organism evidence="1 2">
    <name type="scientific">Prorocentrum cordatum</name>
    <dbReference type="NCBI Taxonomy" id="2364126"/>
    <lineage>
        <taxon>Eukaryota</taxon>
        <taxon>Sar</taxon>
        <taxon>Alveolata</taxon>
        <taxon>Dinophyceae</taxon>
        <taxon>Prorocentrales</taxon>
        <taxon>Prorocentraceae</taxon>
        <taxon>Prorocentrum</taxon>
    </lineage>
</organism>
<accession>A0ABN9R658</accession>
<keyword evidence="2" id="KW-1185">Reference proteome</keyword>
<comment type="caution">
    <text evidence="1">The sequence shown here is derived from an EMBL/GenBank/DDBJ whole genome shotgun (WGS) entry which is preliminary data.</text>
</comment>
<proteinExistence type="predicted"/>
<dbReference type="Proteomes" id="UP001189429">
    <property type="component" value="Unassembled WGS sequence"/>
</dbReference>
<reference evidence="1" key="1">
    <citation type="submission" date="2023-10" db="EMBL/GenBank/DDBJ databases">
        <authorList>
            <person name="Chen Y."/>
            <person name="Shah S."/>
            <person name="Dougan E. K."/>
            <person name="Thang M."/>
            <person name="Chan C."/>
        </authorList>
    </citation>
    <scope>NUCLEOTIDE SEQUENCE [LARGE SCALE GENOMIC DNA]</scope>
</reference>
<protein>
    <submittedName>
        <fullName evidence="1">Uncharacterized protein</fullName>
    </submittedName>
</protein>